<protein>
    <submittedName>
        <fullName evidence="2">Helix-turn-helix domain-containing protein</fullName>
    </submittedName>
</protein>
<dbReference type="InterPro" id="IPR001387">
    <property type="entry name" value="Cro/C1-type_HTH"/>
</dbReference>
<dbReference type="Gene3D" id="1.10.260.40">
    <property type="entry name" value="lambda repressor-like DNA-binding domains"/>
    <property type="match status" value="1"/>
</dbReference>
<accession>A0ABV4SRK6</accession>
<sequence>MPVHPSDSAPPFNAPAARRLREALGMAPGHVAYGMRASYGQHHVTPDTIVAWERGLTSPTSAELTALAGSLWCSPGDLIGAARTLREHRMARGIAPEDVARTVGVEIHSYLRMEETGEWRGNERQSATLAEVLGLAPPDFATVTGRDEQLADFLRSAVTTRWQAYTRPITKLVPVHKGRLEEALQEMQLEYQALMAATLSWGGGPGRESGEAGREFLDGILDEFWSRMHTS</sequence>
<organism evidence="2 3">
    <name type="scientific">Streptomyces aureus</name>
    <dbReference type="NCBI Taxonomy" id="193461"/>
    <lineage>
        <taxon>Bacteria</taxon>
        <taxon>Bacillati</taxon>
        <taxon>Actinomycetota</taxon>
        <taxon>Actinomycetes</taxon>
        <taxon>Kitasatosporales</taxon>
        <taxon>Streptomycetaceae</taxon>
        <taxon>Streptomyces</taxon>
    </lineage>
</organism>
<dbReference type="Proteomes" id="UP001571476">
    <property type="component" value="Unassembled WGS sequence"/>
</dbReference>
<dbReference type="EMBL" id="JBGOSP010000019">
    <property type="protein sequence ID" value="MFA3840821.1"/>
    <property type="molecule type" value="Genomic_DNA"/>
</dbReference>
<evidence type="ECO:0000259" key="1">
    <source>
        <dbReference type="PROSITE" id="PS50943"/>
    </source>
</evidence>
<dbReference type="PROSITE" id="PS50943">
    <property type="entry name" value="HTH_CROC1"/>
    <property type="match status" value="1"/>
</dbReference>
<dbReference type="InterPro" id="IPR010982">
    <property type="entry name" value="Lambda_DNA-bd_dom_sf"/>
</dbReference>
<gene>
    <name evidence="2" type="ORF">ACEG43_32280</name>
</gene>
<keyword evidence="3" id="KW-1185">Reference proteome</keyword>
<evidence type="ECO:0000313" key="2">
    <source>
        <dbReference type="EMBL" id="MFA3840821.1"/>
    </source>
</evidence>
<dbReference type="RefSeq" id="WP_372565237.1">
    <property type="nucleotide sequence ID" value="NZ_BAAAKQ010000012.1"/>
</dbReference>
<proteinExistence type="predicted"/>
<dbReference type="SMART" id="SM00530">
    <property type="entry name" value="HTH_XRE"/>
    <property type="match status" value="2"/>
</dbReference>
<reference evidence="2 3" key="1">
    <citation type="submission" date="2024-08" db="EMBL/GenBank/DDBJ databases">
        <title>Genome sequence of Streptomyces aureus CACIA-1.46HGO.</title>
        <authorList>
            <person name="Evangelista-Martinez Z."/>
        </authorList>
    </citation>
    <scope>NUCLEOTIDE SEQUENCE [LARGE SCALE GENOMIC DNA]</scope>
    <source>
        <strain evidence="2 3">CACIA-1.46HGO</strain>
    </source>
</reference>
<name>A0ABV4SRK6_9ACTN</name>
<feature type="domain" description="HTH cro/C1-type" evidence="1">
    <location>
        <begin position="43"/>
        <end position="78"/>
    </location>
</feature>
<comment type="caution">
    <text evidence="2">The sequence shown here is derived from an EMBL/GenBank/DDBJ whole genome shotgun (WGS) entry which is preliminary data.</text>
</comment>
<evidence type="ECO:0000313" key="3">
    <source>
        <dbReference type="Proteomes" id="UP001571476"/>
    </source>
</evidence>